<dbReference type="RefSeq" id="WP_222200091.1">
    <property type="nucleotide sequence ID" value="NZ_JAIMFO010000011.1"/>
</dbReference>
<dbReference type="InterPro" id="IPR050312">
    <property type="entry name" value="IolE/XylAMocC-like"/>
</dbReference>
<dbReference type="SUPFAM" id="SSF51658">
    <property type="entry name" value="Xylose isomerase-like"/>
    <property type="match status" value="1"/>
</dbReference>
<organism evidence="2 3">
    <name type="scientific">Collinsella ureilytica</name>
    <dbReference type="NCBI Taxonomy" id="2869515"/>
    <lineage>
        <taxon>Bacteria</taxon>
        <taxon>Bacillati</taxon>
        <taxon>Actinomycetota</taxon>
        <taxon>Coriobacteriia</taxon>
        <taxon>Coriobacteriales</taxon>
        <taxon>Coriobacteriaceae</taxon>
        <taxon>Collinsella</taxon>
    </lineage>
</organism>
<dbReference type="Gene3D" id="3.20.20.150">
    <property type="entry name" value="Divalent-metal-dependent TIM barrel enzymes"/>
    <property type="match status" value="1"/>
</dbReference>
<keyword evidence="2" id="KW-0413">Isomerase</keyword>
<gene>
    <name evidence="2" type="ORF">K6V98_08410</name>
</gene>
<keyword evidence="3" id="KW-1185">Reference proteome</keyword>
<evidence type="ECO:0000259" key="1">
    <source>
        <dbReference type="Pfam" id="PF01261"/>
    </source>
</evidence>
<dbReference type="InterPro" id="IPR036237">
    <property type="entry name" value="Xyl_isomerase-like_sf"/>
</dbReference>
<protein>
    <submittedName>
        <fullName evidence="2">Sugar phosphate isomerase/epimerase</fullName>
    </submittedName>
</protein>
<dbReference type="InterPro" id="IPR013022">
    <property type="entry name" value="Xyl_isomerase-like_TIM-brl"/>
</dbReference>
<accession>A0ABS7MM45</accession>
<comment type="caution">
    <text evidence="2">The sequence shown here is derived from an EMBL/GenBank/DDBJ whole genome shotgun (WGS) entry which is preliminary data.</text>
</comment>
<dbReference type="EMBL" id="JAIMFO010000011">
    <property type="protein sequence ID" value="MBY4798367.1"/>
    <property type="molecule type" value="Genomic_DNA"/>
</dbReference>
<dbReference type="GO" id="GO:0016853">
    <property type="term" value="F:isomerase activity"/>
    <property type="evidence" value="ECO:0007669"/>
    <property type="project" value="UniProtKB-KW"/>
</dbReference>
<sequence length="315" mass="35141">MKAAARINSYFREGKKDVERVFTQFEEAGLTHVDLNYPEHTSGIEPARMKQMLEASHLELNGVALRFRSDFINGELGNADPAIAQHALKLCREACDYCREAGGSTVTVWLGFDGFDYSFQIAYDRVFKQLVRQFTAICDYAPDLNISIEYKPFEERSYAFIDSMGLVSMILTAVNKPNLGVTLDYCHMLMKHENPAMAADLFGAAKKLYGIHLNDGYGVMDDGLMIGMATPIKTLELLFYLKKHGYDKAIYFDTFPIIEGAVEESEQNVRMLAMLSAAIDWVGLDEIQAVIDKNDAIAAAGLVRKFFGAMEGDAS</sequence>
<evidence type="ECO:0000313" key="3">
    <source>
        <dbReference type="Proteomes" id="UP000700908"/>
    </source>
</evidence>
<name>A0ABS7MM45_9ACTN</name>
<dbReference type="Proteomes" id="UP000700908">
    <property type="component" value="Unassembled WGS sequence"/>
</dbReference>
<dbReference type="Pfam" id="PF01261">
    <property type="entry name" value="AP_endonuc_2"/>
    <property type="match status" value="1"/>
</dbReference>
<reference evidence="2 3" key="1">
    <citation type="submission" date="2021-08" db="EMBL/GenBank/DDBJ databases">
        <title>Collinsella faecalis sp. nov. isolated from swine faeces.</title>
        <authorList>
            <person name="Oh B.S."/>
            <person name="Lee J.H."/>
        </authorList>
    </citation>
    <scope>NUCLEOTIDE SEQUENCE [LARGE SCALE GENOMIC DNA]</scope>
    <source>
        <strain evidence="2 3">AGMB00827</strain>
    </source>
</reference>
<dbReference type="PANTHER" id="PTHR12110">
    <property type="entry name" value="HYDROXYPYRUVATE ISOMERASE"/>
    <property type="match status" value="1"/>
</dbReference>
<proteinExistence type="predicted"/>
<feature type="domain" description="Xylose isomerase-like TIM barrel" evidence="1">
    <location>
        <begin position="26"/>
        <end position="264"/>
    </location>
</feature>
<evidence type="ECO:0000313" key="2">
    <source>
        <dbReference type="EMBL" id="MBY4798367.1"/>
    </source>
</evidence>